<comment type="caution">
    <text evidence="2">The sequence shown here is derived from an EMBL/GenBank/DDBJ whole genome shotgun (WGS) entry which is preliminary data.</text>
</comment>
<keyword evidence="3" id="KW-1185">Reference proteome</keyword>
<evidence type="ECO:0000313" key="2">
    <source>
        <dbReference type="EMBL" id="KAJ8383997.1"/>
    </source>
</evidence>
<name>A0AAD7W504_9TELE</name>
<protein>
    <submittedName>
        <fullName evidence="2">Uncharacterized protein</fullName>
    </submittedName>
</protein>
<dbReference type="AlphaFoldDB" id="A0AAD7W504"/>
<feature type="compositionally biased region" description="Basic and acidic residues" evidence="1">
    <location>
        <begin position="141"/>
        <end position="154"/>
    </location>
</feature>
<proteinExistence type="predicted"/>
<dbReference type="EMBL" id="JAINUG010000281">
    <property type="protein sequence ID" value="KAJ8383997.1"/>
    <property type="molecule type" value="Genomic_DNA"/>
</dbReference>
<evidence type="ECO:0000256" key="1">
    <source>
        <dbReference type="SAM" id="MobiDB-lite"/>
    </source>
</evidence>
<gene>
    <name evidence="2" type="ORF">AAFF_G00212410</name>
</gene>
<feature type="region of interest" description="Disordered" evidence="1">
    <location>
        <begin position="130"/>
        <end position="162"/>
    </location>
</feature>
<sequence length="162" mass="18513">MFTSVWLTDPNCLRCEREEEREDHRTTSLGTTLLFGKMKVSVQCVVLGGLVALCLCSSDSFESTESSEDLFMNQHQANTFISRPRGNTHTYNYRRMVKVKSPAERRSEICEDHFPVAPLLIAMATSWPIGDTSRPATKGNADSESRRRRLDREPVNQPVRRY</sequence>
<reference evidence="2" key="1">
    <citation type="journal article" date="2023" name="Science">
        <title>Genome structures resolve the early diversification of teleost fishes.</title>
        <authorList>
            <person name="Parey E."/>
            <person name="Louis A."/>
            <person name="Montfort J."/>
            <person name="Bouchez O."/>
            <person name="Roques C."/>
            <person name="Iampietro C."/>
            <person name="Lluch J."/>
            <person name="Castinel A."/>
            <person name="Donnadieu C."/>
            <person name="Desvignes T."/>
            <person name="Floi Bucao C."/>
            <person name="Jouanno E."/>
            <person name="Wen M."/>
            <person name="Mejri S."/>
            <person name="Dirks R."/>
            <person name="Jansen H."/>
            <person name="Henkel C."/>
            <person name="Chen W.J."/>
            <person name="Zahm M."/>
            <person name="Cabau C."/>
            <person name="Klopp C."/>
            <person name="Thompson A.W."/>
            <person name="Robinson-Rechavi M."/>
            <person name="Braasch I."/>
            <person name="Lecointre G."/>
            <person name="Bobe J."/>
            <person name="Postlethwait J.H."/>
            <person name="Berthelot C."/>
            <person name="Roest Crollius H."/>
            <person name="Guiguen Y."/>
        </authorList>
    </citation>
    <scope>NUCLEOTIDE SEQUENCE</scope>
    <source>
        <strain evidence="2">NC1722</strain>
    </source>
</reference>
<dbReference type="Proteomes" id="UP001221898">
    <property type="component" value="Unassembled WGS sequence"/>
</dbReference>
<accession>A0AAD7W504</accession>
<evidence type="ECO:0000313" key="3">
    <source>
        <dbReference type="Proteomes" id="UP001221898"/>
    </source>
</evidence>
<organism evidence="2 3">
    <name type="scientific">Aldrovandia affinis</name>
    <dbReference type="NCBI Taxonomy" id="143900"/>
    <lineage>
        <taxon>Eukaryota</taxon>
        <taxon>Metazoa</taxon>
        <taxon>Chordata</taxon>
        <taxon>Craniata</taxon>
        <taxon>Vertebrata</taxon>
        <taxon>Euteleostomi</taxon>
        <taxon>Actinopterygii</taxon>
        <taxon>Neopterygii</taxon>
        <taxon>Teleostei</taxon>
        <taxon>Notacanthiformes</taxon>
        <taxon>Halosauridae</taxon>
        <taxon>Aldrovandia</taxon>
    </lineage>
</organism>